<dbReference type="Gene3D" id="2.30.29.30">
    <property type="entry name" value="Pleckstrin-homology domain (PH domain)/Phosphotyrosine-binding domain (PTB)"/>
    <property type="match status" value="1"/>
</dbReference>
<dbReference type="InterPro" id="IPR029071">
    <property type="entry name" value="Ubiquitin-like_domsf"/>
</dbReference>
<dbReference type="GO" id="GO:0005856">
    <property type="term" value="C:cytoskeleton"/>
    <property type="evidence" value="ECO:0007669"/>
    <property type="project" value="InterPro"/>
</dbReference>
<evidence type="ECO:0000256" key="3">
    <source>
        <dbReference type="ARBA" id="ARBA00043944"/>
    </source>
</evidence>
<dbReference type="EMBL" id="CATQJL010000112">
    <property type="protein sequence ID" value="CAJ0593014.1"/>
    <property type="molecule type" value="Genomic_DNA"/>
</dbReference>
<dbReference type="Pfam" id="PF09379">
    <property type="entry name" value="FERM_N"/>
    <property type="match status" value="1"/>
</dbReference>
<dbReference type="GO" id="GO:0005912">
    <property type="term" value="C:adherens junction"/>
    <property type="evidence" value="ECO:0007669"/>
    <property type="project" value="UniProtKB-SubCell"/>
</dbReference>
<evidence type="ECO:0000256" key="1">
    <source>
        <dbReference type="ARBA" id="ARBA00004536"/>
    </source>
</evidence>
<dbReference type="PRINTS" id="PR00661">
    <property type="entry name" value="ERMFAMILY"/>
</dbReference>
<evidence type="ECO:0000313" key="6">
    <source>
        <dbReference type="EMBL" id="CAJ0593014.1"/>
    </source>
</evidence>
<feature type="domain" description="FERM" evidence="5">
    <location>
        <begin position="20"/>
        <end position="301"/>
    </location>
</feature>
<proteinExistence type="predicted"/>
<evidence type="ECO:0000256" key="4">
    <source>
        <dbReference type="SAM" id="MobiDB-lite"/>
    </source>
</evidence>
<feature type="compositionally biased region" description="Basic and acidic residues" evidence="4">
    <location>
        <begin position="455"/>
        <end position="465"/>
    </location>
</feature>
<dbReference type="SMART" id="SM01196">
    <property type="entry name" value="FERM_C"/>
    <property type="match status" value="1"/>
</dbReference>
<comment type="caution">
    <text evidence="6">The sequence shown here is derived from an EMBL/GenBank/DDBJ whole genome shotgun (WGS) entry which is preliminary data.</text>
</comment>
<dbReference type="InterPro" id="IPR019748">
    <property type="entry name" value="FERM_central"/>
</dbReference>
<dbReference type="AlphaFoldDB" id="A0AA36DW42"/>
<dbReference type="InterPro" id="IPR018979">
    <property type="entry name" value="FERM_N"/>
</dbReference>
<dbReference type="InterPro" id="IPR000299">
    <property type="entry name" value="FERM_domain"/>
</dbReference>
<dbReference type="InterPro" id="IPR014352">
    <property type="entry name" value="FERM/acyl-CoA-bd_prot_sf"/>
</dbReference>
<gene>
    <name evidence="6" type="ORF">CYNAS_LOCUS4997</name>
</gene>
<comment type="subcellular location">
    <subcellularLocation>
        <location evidence="1">Cell junction</location>
        <location evidence="1">Adherens junction</location>
    </subcellularLocation>
    <subcellularLocation>
        <location evidence="3">Cell projection</location>
        <location evidence="3">Rhabdomere</location>
    </subcellularLocation>
</comment>
<keyword evidence="7" id="KW-1185">Reference proteome</keyword>
<protein>
    <recommendedName>
        <fullName evidence="5">FERM domain-containing protein</fullName>
    </recommendedName>
</protein>
<dbReference type="InterPro" id="IPR018980">
    <property type="entry name" value="FERM_PH-like_C"/>
</dbReference>
<evidence type="ECO:0000259" key="5">
    <source>
        <dbReference type="PROSITE" id="PS50057"/>
    </source>
</evidence>
<feature type="region of interest" description="Disordered" evidence="4">
    <location>
        <begin position="477"/>
        <end position="499"/>
    </location>
</feature>
<name>A0AA36DW42_CYLNA</name>
<evidence type="ECO:0000256" key="2">
    <source>
        <dbReference type="ARBA" id="ARBA00022553"/>
    </source>
</evidence>
<dbReference type="SUPFAM" id="SSF47031">
    <property type="entry name" value="Second domain of FERM"/>
    <property type="match status" value="1"/>
</dbReference>
<dbReference type="SMART" id="SM01195">
    <property type="entry name" value="FA"/>
    <property type="match status" value="1"/>
</dbReference>
<dbReference type="GO" id="GO:0005198">
    <property type="term" value="F:structural molecule activity"/>
    <property type="evidence" value="ECO:0007669"/>
    <property type="project" value="InterPro"/>
</dbReference>
<dbReference type="Pfam" id="PF00373">
    <property type="entry name" value="FERM_M"/>
    <property type="match status" value="1"/>
</dbReference>
<dbReference type="InterPro" id="IPR011993">
    <property type="entry name" value="PH-like_dom_sf"/>
</dbReference>
<dbReference type="InterPro" id="IPR000798">
    <property type="entry name" value="Ez/rad/moesin-like"/>
</dbReference>
<dbReference type="Gene3D" id="1.20.80.10">
    <property type="match status" value="1"/>
</dbReference>
<reference evidence="6" key="1">
    <citation type="submission" date="2023-07" db="EMBL/GenBank/DDBJ databases">
        <authorList>
            <consortium name="CYATHOMIX"/>
        </authorList>
    </citation>
    <scope>NUCLEOTIDE SEQUENCE</scope>
    <source>
        <strain evidence="6">N/A</strain>
    </source>
</reference>
<organism evidence="6 7">
    <name type="scientific">Cylicocyclus nassatus</name>
    <name type="common">Nematode worm</name>
    <dbReference type="NCBI Taxonomy" id="53992"/>
    <lineage>
        <taxon>Eukaryota</taxon>
        <taxon>Metazoa</taxon>
        <taxon>Ecdysozoa</taxon>
        <taxon>Nematoda</taxon>
        <taxon>Chromadorea</taxon>
        <taxon>Rhabditida</taxon>
        <taxon>Rhabditina</taxon>
        <taxon>Rhabditomorpha</taxon>
        <taxon>Strongyloidea</taxon>
        <taxon>Strongylidae</taxon>
        <taxon>Cylicocyclus</taxon>
    </lineage>
</organism>
<dbReference type="CDD" id="cd14473">
    <property type="entry name" value="FERM_B-lobe"/>
    <property type="match status" value="1"/>
</dbReference>
<dbReference type="FunFam" id="2.30.29.30:FF:000002">
    <property type="entry name" value="Band 4.1-like protein 5 isoform 1"/>
    <property type="match status" value="1"/>
</dbReference>
<evidence type="ECO:0000313" key="7">
    <source>
        <dbReference type="Proteomes" id="UP001176961"/>
    </source>
</evidence>
<dbReference type="SUPFAM" id="SSF54236">
    <property type="entry name" value="Ubiquitin-like"/>
    <property type="match status" value="1"/>
</dbReference>
<dbReference type="PANTHER" id="PTHR23280">
    <property type="entry name" value="4.1 G PROTEIN"/>
    <property type="match status" value="1"/>
</dbReference>
<feature type="compositionally biased region" description="Basic and acidic residues" evidence="4">
    <location>
        <begin position="396"/>
        <end position="406"/>
    </location>
</feature>
<dbReference type="SUPFAM" id="SSF50729">
    <property type="entry name" value="PH domain-like"/>
    <property type="match status" value="1"/>
</dbReference>
<sequence>MGKDGDPGGQATSSKDPKMQAAKVRLLDGTYKEFELHRGSDGEALFALVSADLSIEEREYFSLCFYDNEGTRHWLYNDKKILRQLKGLPWEFCYEVKFYPTAPSSLNDDHARYNLFLQLRNDVSTGRLPATLETHATLGSLVAQAEFGDAKATPEYEQYLRSTKFAPQMSDQLIEMIAQKHKEHKGLTPSEAENLYLDTCKQQTMYGIFVFNAKDSKNAPVGIGICAHGIYIYKDQIRVNRFPWQGIIKISYRKNQFAIKLKAGEIDKKEATVTYKIADYQAAKRIWKCAVEHHTFFRLIQPDEKPKSSLFRWGSARFRYQGRTQFQTKMASQMFDKPSTVAVQRASNARLTHSLDNVAHPQTASEQVSPLHYADNELGREPMASPAVSYEVSGQNEKRKLDDKSSSKKSKKQKKTDKGVREADSSDSSSESEDEKNQVHIMPVESGDVTLPLYKDPEDKDGKVVRRETNELKYHLKGEGVSPGFDPQNPESGQPHTTISTWQESNRLPDEVTTEYDEKGNKITRTLKTSQVKHTVQKQTFQNYVVPTDGQPGVVSVERVREETTPLGTTVAATTNGTNGSAGSPHVVETHSRTVAYEADPHHETEHNEGLGEFVSCKTLTSGNRTVETYTYKTERDGIIETHVEHRVTIHSDEPIDHDAELTHAIMEATQMNPDMTVEKIEVRQESTA</sequence>
<feature type="compositionally biased region" description="Polar residues" evidence="4">
    <location>
        <begin position="489"/>
        <end position="499"/>
    </location>
</feature>
<dbReference type="GO" id="GO:0003779">
    <property type="term" value="F:actin binding"/>
    <property type="evidence" value="ECO:0007669"/>
    <property type="project" value="InterPro"/>
</dbReference>
<dbReference type="PANTHER" id="PTHR23280:SF21">
    <property type="entry name" value="PROTEIN 4.1 HOMOLOG"/>
    <property type="match status" value="1"/>
</dbReference>
<feature type="region of interest" description="Disordered" evidence="4">
    <location>
        <begin position="386"/>
        <end position="465"/>
    </location>
</feature>
<dbReference type="SMART" id="SM00295">
    <property type="entry name" value="B41"/>
    <property type="match status" value="1"/>
</dbReference>
<dbReference type="GO" id="GO:0005886">
    <property type="term" value="C:plasma membrane"/>
    <property type="evidence" value="ECO:0007669"/>
    <property type="project" value="TreeGrafter"/>
</dbReference>
<dbReference type="CDD" id="cd01765">
    <property type="entry name" value="FERM_F0_F1"/>
    <property type="match status" value="1"/>
</dbReference>
<dbReference type="InterPro" id="IPR008379">
    <property type="entry name" value="Band_4.1_C"/>
</dbReference>
<dbReference type="PROSITE" id="PS50057">
    <property type="entry name" value="FERM_3"/>
    <property type="match status" value="1"/>
</dbReference>
<dbReference type="PRINTS" id="PR00935">
    <property type="entry name" value="BAND41"/>
</dbReference>
<dbReference type="Pfam" id="PF05902">
    <property type="entry name" value="4_1_CTD"/>
    <property type="match status" value="1"/>
</dbReference>
<dbReference type="Pfam" id="PF09380">
    <property type="entry name" value="FERM_C"/>
    <property type="match status" value="1"/>
</dbReference>
<dbReference type="GO" id="GO:0031032">
    <property type="term" value="P:actomyosin structure organization"/>
    <property type="evidence" value="ECO:0007669"/>
    <property type="project" value="TreeGrafter"/>
</dbReference>
<dbReference type="Gene3D" id="3.10.20.90">
    <property type="entry name" value="Phosphatidylinositol 3-kinase Catalytic Subunit, Chain A, domain 1"/>
    <property type="match status" value="1"/>
</dbReference>
<dbReference type="Proteomes" id="UP001176961">
    <property type="component" value="Unassembled WGS sequence"/>
</dbReference>
<dbReference type="InterPro" id="IPR014847">
    <property type="entry name" value="FA"/>
</dbReference>
<dbReference type="InterPro" id="IPR035963">
    <property type="entry name" value="FERM_2"/>
</dbReference>
<accession>A0AA36DW42</accession>
<keyword evidence="2" id="KW-0597">Phosphoprotein</keyword>
<dbReference type="InterPro" id="IPR019749">
    <property type="entry name" value="Band_41_domain"/>
</dbReference>